<feature type="domain" description="Guanylate cyclase" evidence="40">
    <location>
        <begin position="319"/>
        <end position="446"/>
    </location>
</feature>
<keyword evidence="13 39" id="KW-0812">Transmembrane</keyword>
<feature type="transmembrane region" description="Helical" evidence="39">
    <location>
        <begin position="190"/>
        <end position="210"/>
    </location>
</feature>
<dbReference type="GO" id="GO:0006171">
    <property type="term" value="P:cAMP biosynthetic process"/>
    <property type="evidence" value="ECO:0007669"/>
    <property type="project" value="UniProtKB-KW"/>
</dbReference>
<keyword evidence="29" id="KW-0966">Cell projection</keyword>
<keyword evidence="28 37" id="KW-0456">Lyase</keyword>
<evidence type="ECO:0000256" key="30">
    <source>
        <dbReference type="ARBA" id="ARBA00070497"/>
    </source>
</evidence>
<evidence type="ECO:0000256" key="9">
    <source>
        <dbReference type="ARBA" id="ARBA00022490"/>
    </source>
</evidence>
<dbReference type="Gene3D" id="3.30.70.1230">
    <property type="entry name" value="Nucleotide cyclase"/>
    <property type="match status" value="2"/>
</dbReference>
<dbReference type="Pfam" id="PF00211">
    <property type="entry name" value="Guanylate_cyc"/>
    <property type="match status" value="2"/>
</dbReference>
<keyword evidence="11" id="KW-0597">Phosphoprotein</keyword>
<accession>A0A7L3C1F6</accession>
<feature type="transmembrane region" description="Helical" evidence="39">
    <location>
        <begin position="812"/>
        <end position="830"/>
    </location>
</feature>
<keyword evidence="14 36" id="KW-0479">Metal-binding</keyword>
<dbReference type="InterPro" id="IPR018297">
    <property type="entry name" value="A/G_cyclase_CS"/>
</dbReference>
<gene>
    <name evidence="41" type="primary">Adcy3</name>
    <name evidence="41" type="ORF">PELURI_R14356</name>
</gene>
<keyword evidence="25 39" id="KW-0472">Membrane</keyword>
<keyword evidence="15" id="KW-0552">Olfaction</keyword>
<dbReference type="GO" id="GO:0005516">
    <property type="term" value="F:calmodulin binding"/>
    <property type="evidence" value="ECO:0007669"/>
    <property type="project" value="UniProtKB-KW"/>
</dbReference>
<evidence type="ECO:0000256" key="3">
    <source>
        <dbReference type="ARBA" id="ARBA00004138"/>
    </source>
</evidence>
<evidence type="ECO:0000256" key="33">
    <source>
        <dbReference type="ARBA" id="ARBA00081240"/>
    </source>
</evidence>
<dbReference type="InterPro" id="IPR030672">
    <property type="entry name" value="Adcy"/>
</dbReference>
<dbReference type="InterPro" id="IPR001054">
    <property type="entry name" value="A/G_cyclase"/>
</dbReference>
<dbReference type="FunFam" id="3.30.70.1230:FF:000009">
    <property type="entry name" value="Adenylate cyclase"/>
    <property type="match status" value="1"/>
</dbReference>
<dbReference type="AlphaFoldDB" id="A0A7L3C1F6"/>
<evidence type="ECO:0000256" key="1">
    <source>
        <dbReference type="ARBA" id="ARBA00001593"/>
    </source>
</evidence>
<feature type="transmembrane region" description="Helical" evidence="39">
    <location>
        <begin position="788"/>
        <end position="806"/>
    </location>
</feature>
<keyword evidence="12" id="KW-0716">Sensory transduction</keyword>
<feature type="transmembrane region" description="Helical" evidence="39">
    <location>
        <begin position="169"/>
        <end position="185"/>
    </location>
</feature>
<keyword evidence="23" id="KW-0115">cAMP biosynthesis</keyword>
<evidence type="ECO:0000256" key="7">
    <source>
        <dbReference type="ARBA" id="ARBA00012201"/>
    </source>
</evidence>
<evidence type="ECO:0000256" key="31">
    <source>
        <dbReference type="ARBA" id="ARBA00077582"/>
    </source>
</evidence>
<dbReference type="PROSITE" id="PS50125">
    <property type="entry name" value="GUANYLATE_CYCLASE_2"/>
    <property type="match status" value="2"/>
</dbReference>
<evidence type="ECO:0000256" key="29">
    <source>
        <dbReference type="ARBA" id="ARBA00023273"/>
    </source>
</evidence>
<dbReference type="GO" id="GO:0004016">
    <property type="term" value="F:adenylate cyclase activity"/>
    <property type="evidence" value="ECO:0007669"/>
    <property type="project" value="UniProtKB-EC"/>
</dbReference>
<feature type="transmembrane region" description="Helical" evidence="39">
    <location>
        <begin position="638"/>
        <end position="658"/>
    </location>
</feature>
<keyword evidence="27 36" id="KW-0464">Manganese</keyword>
<evidence type="ECO:0000313" key="41">
    <source>
        <dbReference type="EMBL" id="NXT37085.1"/>
    </source>
</evidence>
<feature type="binding site" evidence="35">
    <location>
        <begin position="1083"/>
        <end position="1087"/>
    </location>
    <ligand>
        <name>ATP</name>
        <dbReference type="ChEBI" id="CHEBI:30616"/>
    </ligand>
</feature>
<dbReference type="GO" id="GO:0005929">
    <property type="term" value="C:cilium"/>
    <property type="evidence" value="ECO:0007669"/>
    <property type="project" value="UniProtKB-SubCell"/>
</dbReference>
<feature type="non-terminal residue" evidence="41">
    <location>
        <position position="1"/>
    </location>
</feature>
<dbReference type="EMBL" id="VZTQ01006954">
    <property type="protein sequence ID" value="NXT37085.1"/>
    <property type="molecule type" value="Genomic_DNA"/>
</dbReference>
<evidence type="ECO:0000256" key="22">
    <source>
        <dbReference type="ARBA" id="ARBA00022989"/>
    </source>
</evidence>
<evidence type="ECO:0000256" key="28">
    <source>
        <dbReference type="ARBA" id="ARBA00023239"/>
    </source>
</evidence>
<evidence type="ECO:0000256" key="23">
    <source>
        <dbReference type="ARBA" id="ARBA00022998"/>
    </source>
</evidence>
<feature type="binding site" evidence="35">
    <location>
        <begin position="366"/>
        <end position="368"/>
    </location>
    <ligand>
        <name>ATP</name>
        <dbReference type="ChEBI" id="CHEBI:30616"/>
    </ligand>
</feature>
<dbReference type="FunFam" id="3.30.70.1230:FF:000006">
    <property type="entry name" value="Adenylate cyclase"/>
    <property type="match status" value="1"/>
</dbReference>
<dbReference type="InterPro" id="IPR032628">
    <property type="entry name" value="AC_N"/>
</dbReference>
<evidence type="ECO:0000256" key="10">
    <source>
        <dbReference type="ARBA" id="ARBA00022499"/>
    </source>
</evidence>
<feature type="transmembrane region" description="Helical" evidence="39">
    <location>
        <begin position="230"/>
        <end position="247"/>
    </location>
</feature>
<dbReference type="SUPFAM" id="SSF55073">
    <property type="entry name" value="Nucleotide cyclase"/>
    <property type="match status" value="2"/>
</dbReference>
<evidence type="ECO:0000256" key="36">
    <source>
        <dbReference type="PIRSR" id="PIRSR039050-51"/>
    </source>
</evidence>
<evidence type="ECO:0000256" key="15">
    <source>
        <dbReference type="ARBA" id="ARBA00022725"/>
    </source>
</evidence>
<comment type="similarity">
    <text evidence="37">Belongs to the adenylyl cyclase class-4/guanylyl cyclase family.</text>
</comment>
<evidence type="ECO:0000256" key="24">
    <source>
        <dbReference type="ARBA" id="ARBA00023034"/>
    </source>
</evidence>
<dbReference type="GO" id="GO:0007608">
    <property type="term" value="P:sensory perception of smell"/>
    <property type="evidence" value="ECO:0007669"/>
    <property type="project" value="UniProtKB-KW"/>
</dbReference>
<keyword evidence="20" id="KW-0832">Ubl conjugation</keyword>
<dbReference type="InterPro" id="IPR029787">
    <property type="entry name" value="Nucleotide_cyclase"/>
</dbReference>
<evidence type="ECO:0000256" key="5">
    <source>
        <dbReference type="ARBA" id="ARBA00004555"/>
    </source>
</evidence>
<evidence type="ECO:0000256" key="18">
    <source>
        <dbReference type="ARBA" id="ARBA00022840"/>
    </source>
</evidence>
<reference evidence="41 42" key="1">
    <citation type="submission" date="2019-09" db="EMBL/GenBank/DDBJ databases">
        <title>Bird 10,000 Genomes (B10K) Project - Family phase.</title>
        <authorList>
            <person name="Zhang G."/>
        </authorList>
    </citation>
    <scope>NUCLEOTIDE SEQUENCE [LARGE SCALE GENOMIC DNA]</scope>
    <source>
        <strain evidence="41">B10K-DU-012-45</strain>
    </source>
</reference>
<evidence type="ECO:0000256" key="2">
    <source>
        <dbReference type="ARBA" id="ARBA00001936"/>
    </source>
</evidence>
<keyword evidence="10" id="KW-1017">Isopeptide bond</keyword>
<keyword evidence="8" id="KW-1003">Cell membrane</keyword>
<feature type="transmembrane region" description="Helical" evidence="39">
    <location>
        <begin position="696"/>
        <end position="718"/>
    </location>
</feature>
<keyword evidence="18 35" id="KW-0067">ATP-binding</keyword>
<keyword evidence="9" id="KW-0963">Cytoplasm</keyword>
<feature type="binding site" evidence="36">
    <location>
        <position position="368"/>
    </location>
    <ligand>
        <name>Mg(2+)</name>
        <dbReference type="ChEBI" id="CHEBI:18420"/>
        <label>1</label>
        <note>catalytic</note>
    </ligand>
</feature>
<evidence type="ECO:0000256" key="21">
    <source>
        <dbReference type="ARBA" id="ARBA00022860"/>
    </source>
</evidence>
<feature type="binding site" evidence="35">
    <location>
        <position position="989"/>
    </location>
    <ligand>
        <name>ATP</name>
        <dbReference type="ChEBI" id="CHEBI:30616"/>
    </ligand>
</feature>
<feature type="binding site" evidence="36">
    <location>
        <position position="324"/>
    </location>
    <ligand>
        <name>Mg(2+)</name>
        <dbReference type="ChEBI" id="CHEBI:18420"/>
        <label>1</label>
        <note>catalytic</note>
    </ligand>
</feature>
<dbReference type="PANTHER" id="PTHR45627:SF30">
    <property type="entry name" value="ADENYLATE CYCLASE TYPE 3"/>
    <property type="match status" value="1"/>
</dbReference>
<comment type="cofactor">
    <cofactor evidence="36">
        <name>Mg(2+)</name>
        <dbReference type="ChEBI" id="CHEBI:18420"/>
    </cofactor>
    <cofactor evidence="36">
        <name>Mn(2+)</name>
        <dbReference type="ChEBI" id="CHEBI:29035"/>
    </cofactor>
    <text evidence="36">Binds 2 magnesium ions per subunit. Is also active with manganese (in vitro).</text>
</comment>
<dbReference type="GO" id="GO:0005524">
    <property type="term" value="F:ATP binding"/>
    <property type="evidence" value="ECO:0007669"/>
    <property type="project" value="UniProtKB-KW"/>
</dbReference>
<dbReference type="GO" id="GO:0046872">
    <property type="term" value="F:metal ion binding"/>
    <property type="evidence" value="ECO:0007669"/>
    <property type="project" value="UniProtKB-KW"/>
</dbReference>
<evidence type="ECO:0000313" key="42">
    <source>
        <dbReference type="Proteomes" id="UP000555367"/>
    </source>
</evidence>
<feature type="transmembrane region" description="Helical" evidence="39">
    <location>
        <begin position="138"/>
        <end position="157"/>
    </location>
</feature>
<keyword evidence="26" id="KW-0325">Glycoprotein</keyword>
<feature type="domain" description="Guanylate cyclase" evidence="40">
    <location>
        <begin position="937"/>
        <end position="1089"/>
    </location>
</feature>
<dbReference type="CDD" id="cd07302">
    <property type="entry name" value="CHD"/>
    <property type="match status" value="2"/>
</dbReference>
<keyword evidence="22 39" id="KW-1133">Transmembrane helix</keyword>
<evidence type="ECO:0000256" key="8">
    <source>
        <dbReference type="ARBA" id="ARBA00022475"/>
    </source>
</evidence>
<evidence type="ECO:0000256" key="34">
    <source>
        <dbReference type="ARBA" id="ARBA00081425"/>
    </source>
</evidence>
<feature type="binding site" evidence="35">
    <location>
        <begin position="324"/>
        <end position="329"/>
    </location>
    <ligand>
        <name>ATP</name>
        <dbReference type="ChEBI" id="CHEBI:30616"/>
    </ligand>
</feature>
<comment type="cofactor">
    <cofactor evidence="2">
        <name>Mn(2+)</name>
        <dbReference type="ChEBI" id="CHEBI:29035"/>
    </cofactor>
</comment>
<dbReference type="PIRSF" id="PIRSF039050">
    <property type="entry name" value="Ade_cyc"/>
    <property type="match status" value="1"/>
</dbReference>
<dbReference type="Pfam" id="PF16214">
    <property type="entry name" value="AC_N"/>
    <property type="match status" value="1"/>
</dbReference>
<keyword evidence="21" id="KW-0112">Calmodulin-binding</keyword>
<dbReference type="EC" id="4.6.1.1" evidence="7"/>
<dbReference type="OrthoDB" id="10261550at2759"/>
<keyword evidence="24" id="KW-0333">Golgi apparatus</keyword>
<feature type="binding site" evidence="36">
    <location>
        <position position="324"/>
    </location>
    <ligand>
        <name>Mg(2+)</name>
        <dbReference type="ChEBI" id="CHEBI:18420"/>
        <label>2</label>
        <note>catalytic</note>
    </ligand>
</feature>
<comment type="catalytic activity">
    <reaction evidence="1">
        <text>ATP = 3',5'-cyclic AMP + diphosphate</text>
        <dbReference type="Rhea" id="RHEA:15389"/>
        <dbReference type="ChEBI" id="CHEBI:30616"/>
        <dbReference type="ChEBI" id="CHEBI:33019"/>
        <dbReference type="ChEBI" id="CHEBI:58165"/>
        <dbReference type="EC" id="4.6.1.1"/>
    </reaction>
</comment>
<feature type="binding site" evidence="35">
    <location>
        <begin position="1076"/>
        <end position="1078"/>
    </location>
    <ligand>
        <name>ATP</name>
        <dbReference type="ChEBI" id="CHEBI:30616"/>
    </ligand>
</feature>
<feature type="transmembrane region" description="Helical" evidence="39">
    <location>
        <begin position="108"/>
        <end position="126"/>
    </location>
</feature>
<dbReference type="GO" id="GO:0035556">
    <property type="term" value="P:intracellular signal transduction"/>
    <property type="evidence" value="ECO:0007669"/>
    <property type="project" value="InterPro"/>
</dbReference>
<evidence type="ECO:0000256" key="39">
    <source>
        <dbReference type="SAM" id="Phobius"/>
    </source>
</evidence>
<evidence type="ECO:0000256" key="16">
    <source>
        <dbReference type="ARBA" id="ARBA00022737"/>
    </source>
</evidence>
<evidence type="ECO:0000256" key="27">
    <source>
        <dbReference type="ARBA" id="ARBA00023211"/>
    </source>
</evidence>
<dbReference type="PANTHER" id="PTHR45627">
    <property type="entry name" value="ADENYLATE CYCLASE TYPE 1"/>
    <property type="match status" value="1"/>
</dbReference>
<evidence type="ECO:0000256" key="19">
    <source>
        <dbReference type="ARBA" id="ARBA00022842"/>
    </source>
</evidence>
<evidence type="ECO:0000256" key="35">
    <source>
        <dbReference type="PIRSR" id="PIRSR039050-50"/>
    </source>
</evidence>
<evidence type="ECO:0000256" key="25">
    <source>
        <dbReference type="ARBA" id="ARBA00023136"/>
    </source>
</evidence>
<keyword evidence="19 36" id="KW-0460">Magnesium</keyword>
<evidence type="ECO:0000256" key="13">
    <source>
        <dbReference type="ARBA" id="ARBA00022692"/>
    </source>
</evidence>
<dbReference type="SMART" id="SM00044">
    <property type="entry name" value="CYCc"/>
    <property type="match status" value="2"/>
</dbReference>
<protein>
    <recommendedName>
        <fullName evidence="30">Adenylate cyclase type 3</fullName>
        <ecNumber evidence="7">4.6.1.1</ecNumber>
    </recommendedName>
    <alternativeName>
        <fullName evidence="34">ATP pyrophosphate-lyase 3</fullName>
    </alternativeName>
    <alternativeName>
        <fullName evidence="32">Adenylate cyclase type III</fullName>
    </alternativeName>
    <alternativeName>
        <fullName evidence="31">Adenylate cyclase, olfactive type</fullName>
    </alternativeName>
    <alternativeName>
        <fullName evidence="33">Adenylyl cyclase 3</fullName>
    </alternativeName>
</protein>
<keyword evidence="42" id="KW-1185">Reference proteome</keyword>
<evidence type="ECO:0000256" key="20">
    <source>
        <dbReference type="ARBA" id="ARBA00022843"/>
    </source>
</evidence>
<feature type="binding site" evidence="36">
    <location>
        <position position="325"/>
    </location>
    <ligand>
        <name>Mg(2+)</name>
        <dbReference type="ChEBI" id="CHEBI:18420"/>
        <label>2</label>
        <note>catalytic</note>
    </ligand>
</feature>
<evidence type="ECO:0000256" key="38">
    <source>
        <dbReference type="SAM" id="MobiDB-lite"/>
    </source>
</evidence>
<feature type="binding site" evidence="35">
    <location>
        <position position="1123"/>
    </location>
    <ligand>
        <name>ATP</name>
        <dbReference type="ChEBI" id="CHEBI:30616"/>
    </ligand>
</feature>
<evidence type="ECO:0000256" key="12">
    <source>
        <dbReference type="ARBA" id="ARBA00022606"/>
    </source>
</evidence>
<sequence>MPRTRAFSEPECSAEYSADYSVSLPSDPEHGVGRTHEVTVRSSGPCLCLPRFMRLTFAPESLENLYQTYFRRQRHETLLVLVVFAALFDCYVLVMCAVVYAADKLAPVLAAVAGLVAHVLLFILCKYRLLPERVTRRFLPYILWVLILAQIFCYLGLNFSRSPEASDTVGWQAFFVFSFFITLPLRLAPIVLITAVSCTIHTLVLGVTVAQQQQDALDEGTLLRQILSNVAIYLCAITVGTMSYYMADRKHRKAFLEARQSLEVKLNLEEQSQQQERLMLSILPKHVADEMLKDMKKDPSQKEMQQFNTMYMYRHENVSILFADIVGFTQLSSTCSAQELVKLLNELFARFDKLAAKYHQLRIKILGDCYYCICGLPEYREDHAVCSILMGLAMVEAISYVREKTKTSVDMRVGVHSGTVLGGVLGQKRWQYDVWSTDVTVANKMEAGGIPGRVHISQSTMDCLKGEFEVEPGEGGSRCEYLKEKGIVTYLVVVPKQPLRNGINGVKLSLTSSHGGSPPLVNTKERNGSLSLACTSPEEPEEPDARVRGALESGEEDGEAVNPSFPNPRRRLRLRDLAERVIDASQNEQELNKLLNEALLERESVQALKGKSTFRLSMRFIDPEMETRYSVEKEKQSGAAFSCSCVVLFFTALVEVFIDPWYGGKVVGAGGPKTRSAPPGFKPIPFWPFGRLVTNYVTFVVGEILLLILTLCSLAAIFPRVFPKKLVTFSTWIDRTRWARNTWAMAAIIIVTMADIVDMVCCQQDHGRTGNRTAGPPRLGGCGEQPKYYSYIALLALVATIMLVQVSHMVKLTLMVLITGATGVVNIYAWEHIFDQYDRRRGQQSTSSLVPSKYSMTAMIFIVMLSFYYFSRHVEKLARILFLWKIDVHDQKERVYEMRRWNEALVTNMLPEHVARHFLGSKKRDEELYSQSYDEIGVMFASLPNFADFYTEESINNGGIECLRFLNEIISDFDALLDEPQFRCITKIKTIGSTYMAASGVTPDANANGYSTKKETLSDKERWQHLADLADFALAMKVTLMNINYQSFNNFMLRIGKSMSGAVLAGVIGARKPHYDIWGNTVNVASRMESTGVMGNIQVVEETHLILKEYGFRFVRRGAIFVKGKGELLTFFLKGREKQGSFVNGSSVTLPHQVVDSS</sequence>
<dbReference type="GO" id="GO:0005886">
    <property type="term" value="C:plasma membrane"/>
    <property type="evidence" value="ECO:0007669"/>
    <property type="project" value="UniProtKB-SubCell"/>
</dbReference>
<dbReference type="GO" id="GO:0005794">
    <property type="term" value="C:Golgi apparatus"/>
    <property type="evidence" value="ECO:0007669"/>
    <property type="project" value="UniProtKB-SubCell"/>
</dbReference>
<comment type="caution">
    <text evidence="41">The sequence shown here is derived from an EMBL/GenBank/DDBJ whole genome shotgun (WGS) entry which is preliminary data.</text>
</comment>
<organism evidence="41 42">
    <name type="scientific">Pelecanoides urinatrix</name>
    <name type="common">Common diving petrel</name>
    <name type="synonym">Procellaria urinatrix</name>
    <dbReference type="NCBI Taxonomy" id="37079"/>
    <lineage>
        <taxon>Eukaryota</taxon>
        <taxon>Metazoa</taxon>
        <taxon>Chordata</taxon>
        <taxon>Craniata</taxon>
        <taxon>Vertebrata</taxon>
        <taxon>Euteleostomi</taxon>
        <taxon>Archelosauria</taxon>
        <taxon>Archosauria</taxon>
        <taxon>Dinosauria</taxon>
        <taxon>Saurischia</taxon>
        <taxon>Theropoda</taxon>
        <taxon>Coelurosauria</taxon>
        <taxon>Aves</taxon>
        <taxon>Neognathae</taxon>
        <taxon>Neoaves</taxon>
        <taxon>Aequornithes</taxon>
        <taxon>Procellariiformes</taxon>
        <taxon>Procellariidae</taxon>
        <taxon>Pelecanoides</taxon>
    </lineage>
</organism>
<evidence type="ECO:0000256" key="26">
    <source>
        <dbReference type="ARBA" id="ARBA00023180"/>
    </source>
</evidence>
<feature type="transmembrane region" description="Helical" evidence="39">
    <location>
        <begin position="78"/>
        <end position="102"/>
    </location>
</feature>
<dbReference type="GO" id="GO:0007189">
    <property type="term" value="P:adenylate cyclase-activating G protein-coupled receptor signaling pathway"/>
    <property type="evidence" value="ECO:0007669"/>
    <property type="project" value="TreeGrafter"/>
</dbReference>
<comment type="subcellular location">
    <subcellularLocation>
        <location evidence="6">Cell membrane</location>
        <topology evidence="6">Multi-pass membrane protein</topology>
    </subcellularLocation>
    <subcellularLocation>
        <location evidence="3">Cell projection</location>
        <location evidence="3">Cilium</location>
    </subcellularLocation>
    <subcellularLocation>
        <location evidence="4">Cytoplasm</location>
    </subcellularLocation>
    <subcellularLocation>
        <location evidence="5">Golgi apparatus</location>
    </subcellularLocation>
</comment>
<feature type="transmembrane region" description="Helical" evidence="39">
    <location>
        <begin position="851"/>
        <end position="870"/>
    </location>
</feature>
<name>A0A7L3C1F6_PELUR</name>
<evidence type="ECO:0000256" key="32">
    <source>
        <dbReference type="ARBA" id="ARBA00079044"/>
    </source>
</evidence>
<proteinExistence type="inferred from homology"/>
<feature type="binding site" evidence="36">
    <location>
        <position position="368"/>
    </location>
    <ligand>
        <name>Mg(2+)</name>
        <dbReference type="ChEBI" id="CHEBI:18420"/>
        <label>2</label>
        <note>catalytic</note>
    </ligand>
</feature>
<dbReference type="PROSITE" id="PS00452">
    <property type="entry name" value="GUANYLATE_CYCLASE_1"/>
    <property type="match status" value="2"/>
</dbReference>
<evidence type="ECO:0000256" key="37">
    <source>
        <dbReference type="RuleBase" id="RU000405"/>
    </source>
</evidence>
<dbReference type="Proteomes" id="UP000555367">
    <property type="component" value="Unassembled WGS sequence"/>
</dbReference>
<keyword evidence="16" id="KW-0677">Repeat</keyword>
<feature type="binding site" evidence="35">
    <location>
        <position position="412"/>
    </location>
    <ligand>
        <name>ATP</name>
        <dbReference type="ChEBI" id="CHEBI:30616"/>
    </ligand>
</feature>
<evidence type="ECO:0000259" key="40">
    <source>
        <dbReference type="PROSITE" id="PS50125"/>
    </source>
</evidence>
<evidence type="ECO:0000256" key="6">
    <source>
        <dbReference type="ARBA" id="ARBA00004651"/>
    </source>
</evidence>
<feature type="non-terminal residue" evidence="41">
    <location>
        <position position="1158"/>
    </location>
</feature>
<evidence type="ECO:0000256" key="4">
    <source>
        <dbReference type="ARBA" id="ARBA00004496"/>
    </source>
</evidence>
<evidence type="ECO:0000256" key="14">
    <source>
        <dbReference type="ARBA" id="ARBA00022723"/>
    </source>
</evidence>
<feature type="region of interest" description="Disordered" evidence="38">
    <location>
        <begin position="512"/>
        <end position="546"/>
    </location>
</feature>
<keyword evidence="17 35" id="KW-0547">Nucleotide-binding</keyword>
<evidence type="ECO:0000256" key="11">
    <source>
        <dbReference type="ARBA" id="ARBA00022553"/>
    </source>
</evidence>
<evidence type="ECO:0000256" key="17">
    <source>
        <dbReference type="ARBA" id="ARBA00022741"/>
    </source>
</evidence>